<accession>L5KT79</accession>
<proteinExistence type="predicted"/>
<protein>
    <submittedName>
        <fullName evidence="3">Uncharacterized protein</fullName>
    </submittedName>
</protein>
<sequence>MPSTVHLLSLPPRLPDRVWLLELSHNNLSCLPGGSFQGLWGLGAADFSQRPVGSGWWSTGGPGFLGAARPQPQPAGLLAPGLLGYPEFSALPGPLSQLLATLDPCSLWGLGNLKQLNLSHNQVAELGTVGLGASFTYTGSCCLSTSCSKLVQLWPPSQAWWSSLTGNNISKLETEPFAALWALGLLTLVGNCLQHLEFKVMVDIWTAGTWLLLASNLWVCN</sequence>
<dbReference type="PANTHER" id="PTHR45617">
    <property type="entry name" value="LEUCINE RICH REPEAT FAMILY PROTEIN"/>
    <property type="match status" value="1"/>
</dbReference>
<gene>
    <name evidence="3" type="ORF">PAL_GLEAN10004228</name>
</gene>
<keyword evidence="4" id="KW-1185">Reference proteome</keyword>
<evidence type="ECO:0000256" key="2">
    <source>
        <dbReference type="ARBA" id="ARBA00022737"/>
    </source>
</evidence>
<dbReference type="InterPro" id="IPR032675">
    <property type="entry name" value="LRR_dom_sf"/>
</dbReference>
<dbReference type="PANTHER" id="PTHR45617:SF165">
    <property type="entry name" value="COMMON DPR-INTERACTING PROTEIN-RELATED"/>
    <property type="match status" value="1"/>
</dbReference>
<name>L5KT79_PTEAL</name>
<dbReference type="STRING" id="9402.L5KT79"/>
<evidence type="ECO:0000256" key="1">
    <source>
        <dbReference type="ARBA" id="ARBA00022614"/>
    </source>
</evidence>
<evidence type="ECO:0000313" key="4">
    <source>
        <dbReference type="Proteomes" id="UP000010552"/>
    </source>
</evidence>
<dbReference type="AlphaFoldDB" id="L5KT79"/>
<dbReference type="SUPFAM" id="SSF52058">
    <property type="entry name" value="L domain-like"/>
    <property type="match status" value="1"/>
</dbReference>
<dbReference type="Proteomes" id="UP000010552">
    <property type="component" value="Unassembled WGS sequence"/>
</dbReference>
<keyword evidence="2" id="KW-0677">Repeat</keyword>
<organism evidence="3 4">
    <name type="scientific">Pteropus alecto</name>
    <name type="common">Black flying fox</name>
    <dbReference type="NCBI Taxonomy" id="9402"/>
    <lineage>
        <taxon>Eukaryota</taxon>
        <taxon>Metazoa</taxon>
        <taxon>Chordata</taxon>
        <taxon>Craniata</taxon>
        <taxon>Vertebrata</taxon>
        <taxon>Euteleostomi</taxon>
        <taxon>Mammalia</taxon>
        <taxon>Eutheria</taxon>
        <taxon>Laurasiatheria</taxon>
        <taxon>Chiroptera</taxon>
        <taxon>Yinpterochiroptera</taxon>
        <taxon>Pteropodoidea</taxon>
        <taxon>Pteropodidae</taxon>
        <taxon>Pteropodinae</taxon>
        <taxon>Pteropus</taxon>
    </lineage>
</organism>
<dbReference type="Gene3D" id="3.80.10.10">
    <property type="entry name" value="Ribonuclease Inhibitor"/>
    <property type="match status" value="1"/>
</dbReference>
<keyword evidence="1" id="KW-0433">Leucine-rich repeat</keyword>
<dbReference type="EMBL" id="KB030578">
    <property type="protein sequence ID" value="ELK14156.1"/>
    <property type="molecule type" value="Genomic_DNA"/>
</dbReference>
<evidence type="ECO:0000313" key="3">
    <source>
        <dbReference type="EMBL" id="ELK14156.1"/>
    </source>
</evidence>
<reference evidence="4" key="1">
    <citation type="journal article" date="2013" name="Science">
        <title>Comparative analysis of bat genomes provides insight into the evolution of flight and immunity.</title>
        <authorList>
            <person name="Zhang G."/>
            <person name="Cowled C."/>
            <person name="Shi Z."/>
            <person name="Huang Z."/>
            <person name="Bishop-Lilly K.A."/>
            <person name="Fang X."/>
            <person name="Wynne J.W."/>
            <person name="Xiong Z."/>
            <person name="Baker M.L."/>
            <person name="Zhao W."/>
            <person name="Tachedjian M."/>
            <person name="Zhu Y."/>
            <person name="Zhou P."/>
            <person name="Jiang X."/>
            <person name="Ng J."/>
            <person name="Yang L."/>
            <person name="Wu L."/>
            <person name="Xiao J."/>
            <person name="Feng Y."/>
            <person name="Chen Y."/>
            <person name="Sun X."/>
            <person name="Zhang Y."/>
            <person name="Marsh G.A."/>
            <person name="Crameri G."/>
            <person name="Broder C.C."/>
            <person name="Frey K.G."/>
            <person name="Wang L.F."/>
            <person name="Wang J."/>
        </authorList>
    </citation>
    <scope>NUCLEOTIDE SEQUENCE [LARGE SCALE GENOMIC DNA]</scope>
</reference>
<dbReference type="InParanoid" id="L5KT79"/>